<dbReference type="EMBL" id="KV007090">
    <property type="protein sequence ID" value="KZV31876.1"/>
    <property type="molecule type" value="Genomic_DNA"/>
</dbReference>
<keyword evidence="5 10" id="KW-0732">Signal</keyword>
<comment type="similarity">
    <text evidence="2">Belongs to the plant LTP family.</text>
</comment>
<feature type="compositionally biased region" description="Polar residues" evidence="9">
    <location>
        <begin position="135"/>
        <end position="148"/>
    </location>
</feature>
<keyword evidence="6" id="KW-1015">Disulfide bond</keyword>
<reference evidence="12 13" key="1">
    <citation type="journal article" date="2015" name="Proc. Natl. Acad. Sci. U.S.A.">
        <title>The resurrection genome of Boea hygrometrica: A blueprint for survival of dehydration.</title>
        <authorList>
            <person name="Xiao L."/>
            <person name="Yang G."/>
            <person name="Zhang L."/>
            <person name="Yang X."/>
            <person name="Zhao S."/>
            <person name="Ji Z."/>
            <person name="Zhou Q."/>
            <person name="Hu M."/>
            <person name="Wang Y."/>
            <person name="Chen M."/>
            <person name="Xu Y."/>
            <person name="Jin H."/>
            <person name="Xiao X."/>
            <person name="Hu G."/>
            <person name="Bao F."/>
            <person name="Hu Y."/>
            <person name="Wan P."/>
            <person name="Li L."/>
            <person name="Deng X."/>
            <person name="Kuang T."/>
            <person name="Xiang C."/>
            <person name="Zhu J.K."/>
            <person name="Oliver M.J."/>
            <person name="He Y."/>
        </authorList>
    </citation>
    <scope>NUCLEOTIDE SEQUENCE [LARGE SCALE GENOMIC DNA]</scope>
    <source>
        <strain evidence="13">cv. XS01</strain>
    </source>
</reference>
<keyword evidence="3" id="KW-1003">Cell membrane</keyword>
<feature type="domain" description="Bifunctional inhibitor/plant lipid transfer protein/seed storage helical" evidence="11">
    <location>
        <begin position="47"/>
        <end position="125"/>
    </location>
</feature>
<feature type="signal peptide" evidence="10">
    <location>
        <begin position="1"/>
        <end position="29"/>
    </location>
</feature>
<organism evidence="12 13">
    <name type="scientific">Dorcoceras hygrometricum</name>
    <dbReference type="NCBI Taxonomy" id="472368"/>
    <lineage>
        <taxon>Eukaryota</taxon>
        <taxon>Viridiplantae</taxon>
        <taxon>Streptophyta</taxon>
        <taxon>Embryophyta</taxon>
        <taxon>Tracheophyta</taxon>
        <taxon>Spermatophyta</taxon>
        <taxon>Magnoliopsida</taxon>
        <taxon>eudicotyledons</taxon>
        <taxon>Gunneridae</taxon>
        <taxon>Pentapetalae</taxon>
        <taxon>asterids</taxon>
        <taxon>lamiids</taxon>
        <taxon>Lamiales</taxon>
        <taxon>Gesneriaceae</taxon>
        <taxon>Didymocarpoideae</taxon>
        <taxon>Trichosporeae</taxon>
        <taxon>Loxocarpinae</taxon>
        <taxon>Dorcoceras</taxon>
    </lineage>
</organism>
<evidence type="ECO:0000256" key="7">
    <source>
        <dbReference type="ARBA" id="ARBA00023180"/>
    </source>
</evidence>
<feature type="region of interest" description="Disordered" evidence="9">
    <location>
        <begin position="128"/>
        <end position="152"/>
    </location>
</feature>
<evidence type="ECO:0000256" key="10">
    <source>
        <dbReference type="SAM" id="SignalP"/>
    </source>
</evidence>
<dbReference type="AlphaFoldDB" id="A0A2Z7BIV8"/>
<dbReference type="CDD" id="cd00010">
    <property type="entry name" value="AAI_LTSS"/>
    <property type="match status" value="1"/>
</dbReference>
<keyword evidence="4" id="KW-0472">Membrane</keyword>
<evidence type="ECO:0000256" key="9">
    <source>
        <dbReference type="SAM" id="MobiDB-lite"/>
    </source>
</evidence>
<evidence type="ECO:0000313" key="13">
    <source>
        <dbReference type="Proteomes" id="UP000250235"/>
    </source>
</evidence>
<keyword evidence="13" id="KW-1185">Reference proteome</keyword>
<dbReference type="FunFam" id="1.10.110.10:FF:000001">
    <property type="entry name" value="Bifunctional inhibitor/lipid-transfer protein/seed storage 2S albumin superfamily protein"/>
    <property type="match status" value="1"/>
</dbReference>
<keyword evidence="8" id="KW-0449">Lipoprotein</keyword>
<dbReference type="GO" id="GO:0098552">
    <property type="term" value="C:side of membrane"/>
    <property type="evidence" value="ECO:0007669"/>
    <property type="project" value="UniProtKB-KW"/>
</dbReference>
<evidence type="ECO:0000256" key="6">
    <source>
        <dbReference type="ARBA" id="ARBA00023157"/>
    </source>
</evidence>
<dbReference type="SMART" id="SM00499">
    <property type="entry name" value="AAI"/>
    <property type="match status" value="1"/>
</dbReference>
<evidence type="ECO:0000256" key="8">
    <source>
        <dbReference type="ARBA" id="ARBA00023288"/>
    </source>
</evidence>
<evidence type="ECO:0000259" key="11">
    <source>
        <dbReference type="SMART" id="SM00499"/>
    </source>
</evidence>
<dbReference type="InterPro" id="IPR036312">
    <property type="entry name" value="Bifun_inhib/LTP/seed_sf"/>
</dbReference>
<dbReference type="Gene3D" id="1.10.110.10">
    <property type="entry name" value="Plant lipid-transfer and hydrophobic proteins"/>
    <property type="match status" value="1"/>
</dbReference>
<dbReference type="PANTHER" id="PTHR33044">
    <property type="entry name" value="BIFUNCTIONAL INHIBITOR/LIPID-TRANSFER PROTEIN/SEED STORAGE 2S ALBUMIN SUPERFAMILY PROTEIN-RELATED"/>
    <property type="match status" value="1"/>
</dbReference>
<evidence type="ECO:0000256" key="5">
    <source>
        <dbReference type="ARBA" id="ARBA00022729"/>
    </source>
</evidence>
<name>A0A2Z7BIV8_9LAMI</name>
<dbReference type="InterPro" id="IPR043325">
    <property type="entry name" value="LTSS"/>
</dbReference>
<dbReference type="Pfam" id="PF14368">
    <property type="entry name" value="LTP_2"/>
    <property type="match status" value="1"/>
</dbReference>
<dbReference type="SUPFAM" id="SSF47699">
    <property type="entry name" value="Bifunctional inhibitor/lipid-transfer protein/seed storage 2S albumin"/>
    <property type="match status" value="1"/>
</dbReference>
<evidence type="ECO:0000256" key="3">
    <source>
        <dbReference type="ARBA" id="ARBA00022475"/>
    </source>
</evidence>
<dbReference type="InterPro" id="IPR016140">
    <property type="entry name" value="Bifunc_inhib/LTP/seed_store"/>
</dbReference>
<evidence type="ECO:0000256" key="2">
    <source>
        <dbReference type="ARBA" id="ARBA00009748"/>
    </source>
</evidence>
<dbReference type="Proteomes" id="UP000250235">
    <property type="component" value="Unassembled WGS sequence"/>
</dbReference>
<evidence type="ECO:0000313" key="12">
    <source>
        <dbReference type="EMBL" id="KZV31876.1"/>
    </source>
</evidence>
<keyword evidence="7" id="KW-0325">Glycoprotein</keyword>
<proteinExistence type="inferred from homology"/>
<feature type="chain" id="PRO_5016266307" evidence="10">
    <location>
        <begin position="30"/>
        <end position="173"/>
    </location>
</feature>
<comment type="subcellular location">
    <subcellularLocation>
        <location evidence="1">Cell membrane</location>
        <topology evidence="1">Lipid-anchor</topology>
        <topology evidence="1">GPI-anchor</topology>
    </subcellularLocation>
</comment>
<accession>A0A2Z7BIV8</accession>
<dbReference type="GO" id="GO:0005886">
    <property type="term" value="C:plasma membrane"/>
    <property type="evidence" value="ECO:0007669"/>
    <property type="project" value="UniProtKB-SubCell"/>
</dbReference>
<protein>
    <submittedName>
        <fullName evidence="12">Xylogen-like protein 11-like</fullName>
    </submittedName>
</protein>
<gene>
    <name evidence="12" type="ORF">F511_39454</name>
</gene>
<evidence type="ECO:0000256" key="4">
    <source>
        <dbReference type="ARBA" id="ARBA00022622"/>
    </source>
</evidence>
<sequence length="173" mass="18114">MHKAKTNSYTLIIAAVFLASTPLLPCTNAQSLATAPMIMAPAPSLDCFPYVANMSDCLTYVEPGSGLMEPDPGCCPELSHLVDTQPICLCELLSDPNKLGISIDKNKALMLPSVCRVNTPPLSACADAGEPVSIPSPTEGPSQGNSGPRNEYNGGPKLHFLVGLAILLSTSLF</sequence>
<dbReference type="OrthoDB" id="785314at2759"/>
<evidence type="ECO:0000256" key="1">
    <source>
        <dbReference type="ARBA" id="ARBA00004609"/>
    </source>
</evidence>
<keyword evidence="4" id="KW-0336">GPI-anchor</keyword>